<feature type="compositionally biased region" description="Acidic residues" evidence="1">
    <location>
        <begin position="107"/>
        <end position="117"/>
    </location>
</feature>
<organism evidence="3 4">
    <name type="scientific">Allomyces macrogynus (strain ATCC 38327)</name>
    <name type="common">Allomyces javanicus var. macrogynus</name>
    <dbReference type="NCBI Taxonomy" id="578462"/>
    <lineage>
        <taxon>Eukaryota</taxon>
        <taxon>Fungi</taxon>
        <taxon>Fungi incertae sedis</taxon>
        <taxon>Blastocladiomycota</taxon>
        <taxon>Blastocladiomycetes</taxon>
        <taxon>Blastocladiales</taxon>
        <taxon>Blastocladiaceae</taxon>
        <taxon>Allomyces</taxon>
    </lineage>
</organism>
<feature type="region of interest" description="Disordered" evidence="1">
    <location>
        <begin position="1"/>
        <end position="60"/>
    </location>
</feature>
<dbReference type="GO" id="GO:0006998">
    <property type="term" value="P:nuclear envelope organization"/>
    <property type="evidence" value="ECO:0007669"/>
    <property type="project" value="InterPro"/>
</dbReference>
<reference evidence="4" key="2">
    <citation type="submission" date="2009-11" db="EMBL/GenBank/DDBJ databases">
        <title>The Genome Sequence of Allomyces macrogynus strain ATCC 38327.</title>
        <authorList>
            <consortium name="The Broad Institute Genome Sequencing Platform"/>
            <person name="Russ C."/>
            <person name="Cuomo C."/>
            <person name="Shea T."/>
            <person name="Young S.K."/>
            <person name="Zeng Q."/>
            <person name="Koehrsen M."/>
            <person name="Haas B."/>
            <person name="Borodovsky M."/>
            <person name="Guigo R."/>
            <person name="Alvarado L."/>
            <person name="Berlin A."/>
            <person name="Borenstein D."/>
            <person name="Chen Z."/>
            <person name="Engels R."/>
            <person name="Freedman E."/>
            <person name="Gellesch M."/>
            <person name="Goldberg J."/>
            <person name="Griggs A."/>
            <person name="Gujja S."/>
            <person name="Heiman D."/>
            <person name="Hepburn T."/>
            <person name="Howarth C."/>
            <person name="Jen D."/>
            <person name="Larson L."/>
            <person name="Lewis B."/>
            <person name="Mehta T."/>
            <person name="Park D."/>
            <person name="Pearson M."/>
            <person name="Roberts A."/>
            <person name="Saif S."/>
            <person name="Shenoy N."/>
            <person name="Sisk P."/>
            <person name="Stolte C."/>
            <person name="Sykes S."/>
            <person name="Walk T."/>
            <person name="White J."/>
            <person name="Yandava C."/>
            <person name="Burger G."/>
            <person name="Gray M.W."/>
            <person name="Holland P.W.H."/>
            <person name="King N."/>
            <person name="Lang F.B.F."/>
            <person name="Roger A.J."/>
            <person name="Ruiz-Trillo I."/>
            <person name="Lander E."/>
            <person name="Nusbaum C."/>
        </authorList>
    </citation>
    <scope>NUCLEOTIDE SEQUENCE [LARGE SCALE GENOMIC DNA]</scope>
    <source>
        <strain evidence="4">ATCC 38327</strain>
    </source>
</reference>
<evidence type="ECO:0000313" key="3">
    <source>
        <dbReference type="EMBL" id="KNE69660.1"/>
    </source>
</evidence>
<dbReference type="eggNOG" id="KOG4503">
    <property type="taxonomic scope" value="Eukaryota"/>
</dbReference>
<reference evidence="3 4" key="1">
    <citation type="submission" date="2009-11" db="EMBL/GenBank/DDBJ databases">
        <title>Annotation of Allomyces macrogynus ATCC 38327.</title>
        <authorList>
            <consortium name="The Broad Institute Genome Sequencing Platform"/>
            <person name="Russ C."/>
            <person name="Cuomo C."/>
            <person name="Burger G."/>
            <person name="Gray M.W."/>
            <person name="Holland P.W.H."/>
            <person name="King N."/>
            <person name="Lang F.B.F."/>
            <person name="Roger A.J."/>
            <person name="Ruiz-Trillo I."/>
            <person name="Young S.K."/>
            <person name="Zeng Q."/>
            <person name="Gargeya S."/>
            <person name="Fitzgerald M."/>
            <person name="Haas B."/>
            <person name="Abouelleil A."/>
            <person name="Alvarado L."/>
            <person name="Arachchi H.M."/>
            <person name="Berlin A."/>
            <person name="Chapman S.B."/>
            <person name="Gearin G."/>
            <person name="Goldberg J."/>
            <person name="Griggs A."/>
            <person name="Gujja S."/>
            <person name="Hansen M."/>
            <person name="Heiman D."/>
            <person name="Howarth C."/>
            <person name="Larimer J."/>
            <person name="Lui A."/>
            <person name="MacDonald P.J.P."/>
            <person name="McCowen C."/>
            <person name="Montmayeur A."/>
            <person name="Murphy C."/>
            <person name="Neiman D."/>
            <person name="Pearson M."/>
            <person name="Priest M."/>
            <person name="Roberts A."/>
            <person name="Saif S."/>
            <person name="Shea T."/>
            <person name="Sisk P."/>
            <person name="Stolte C."/>
            <person name="Sykes S."/>
            <person name="Wortman J."/>
            <person name="Nusbaum C."/>
            <person name="Birren B."/>
        </authorList>
    </citation>
    <scope>NUCLEOTIDE SEQUENCE [LARGE SCALE GENOMIC DNA]</scope>
    <source>
        <strain evidence="3 4">ATCC 38327</strain>
    </source>
</reference>
<dbReference type="AlphaFoldDB" id="A0A0L0T4K1"/>
<protein>
    <recommendedName>
        <fullName evidence="2">Brl1/Brr6 domain-containing protein</fullName>
    </recommendedName>
</protein>
<keyword evidence="4" id="KW-1185">Reference proteome</keyword>
<evidence type="ECO:0000259" key="2">
    <source>
        <dbReference type="SMART" id="SM01042"/>
    </source>
</evidence>
<dbReference type="STRING" id="578462.A0A0L0T4K1"/>
<proteinExistence type="predicted"/>
<accession>A0A0L0T4K1</accession>
<dbReference type="VEuPathDB" id="FungiDB:AMAG_14216"/>
<dbReference type="PANTHER" id="PTHR28136:SF1">
    <property type="entry name" value="NUCLEUS EXPORT PROTEIN BRL1"/>
    <property type="match status" value="1"/>
</dbReference>
<dbReference type="EMBL" id="GG745361">
    <property type="protein sequence ID" value="KNE69660.1"/>
    <property type="molecule type" value="Genomic_DNA"/>
</dbReference>
<dbReference type="OrthoDB" id="5961at2759"/>
<feature type="region of interest" description="Disordered" evidence="1">
    <location>
        <begin position="100"/>
        <end position="124"/>
    </location>
</feature>
<sequence length="351" mass="37517">MTPSRPATAARSRLSTTVTPRRPGPLRPRATPGTAPRPSKRARQANESGDETEDGDARSTTSYAMTPHAMTPYHHAMASPMYSTPYAPPQMFPMTFTPMGYAAAQPTDDESDLDDQSAEPPAPPALPPHLALLGYLHVLWNVLLASAGAYVVYTAYAAAAADLAHRFQAYTADEAAKIDECARQYVTNRCDPATRVPAVNAFCLDLEKCMHADPTRVPATALSAAAVAELIDAFVAKLSYKSLGFLLAIAAVTAMMNWACSCARPRASAVPVAPPKPVARRARSQRTPMHHHPHAHHAHHPMYSPFANPYAGAYGSPMAYMSPAAAQHVPSTPGTAGSVVKRRMGAVVEEE</sequence>
<dbReference type="PANTHER" id="PTHR28136">
    <property type="entry name" value="NUCLEUS EXPORT PROTEIN BRR6"/>
    <property type="match status" value="1"/>
</dbReference>
<dbReference type="GO" id="GO:0031965">
    <property type="term" value="C:nuclear membrane"/>
    <property type="evidence" value="ECO:0007669"/>
    <property type="project" value="InterPro"/>
</dbReference>
<dbReference type="Proteomes" id="UP000054350">
    <property type="component" value="Unassembled WGS sequence"/>
</dbReference>
<feature type="compositionally biased region" description="Basic residues" evidence="1">
    <location>
        <begin position="278"/>
        <end position="298"/>
    </location>
</feature>
<evidence type="ECO:0000256" key="1">
    <source>
        <dbReference type="SAM" id="MobiDB-lite"/>
    </source>
</evidence>
<dbReference type="GO" id="GO:0055088">
    <property type="term" value="P:lipid homeostasis"/>
    <property type="evidence" value="ECO:0007669"/>
    <property type="project" value="InterPro"/>
</dbReference>
<dbReference type="InterPro" id="IPR040202">
    <property type="entry name" value="Brl1/Brr6"/>
</dbReference>
<dbReference type="InterPro" id="IPR018767">
    <property type="entry name" value="Brl1/Brr6_dom"/>
</dbReference>
<dbReference type="SMART" id="SM01042">
    <property type="entry name" value="Brr6_like_C_C"/>
    <property type="match status" value="1"/>
</dbReference>
<gene>
    <name evidence="3" type="ORF">AMAG_14216</name>
</gene>
<feature type="compositionally biased region" description="Low complexity" evidence="1">
    <location>
        <begin position="27"/>
        <end position="37"/>
    </location>
</feature>
<feature type="domain" description="Brl1/Brr6" evidence="2">
    <location>
        <begin position="132"/>
        <end position="264"/>
    </location>
</feature>
<evidence type="ECO:0000313" key="4">
    <source>
        <dbReference type="Proteomes" id="UP000054350"/>
    </source>
</evidence>
<feature type="region of interest" description="Disordered" evidence="1">
    <location>
        <begin position="271"/>
        <end position="298"/>
    </location>
</feature>
<dbReference type="Pfam" id="PF10104">
    <property type="entry name" value="Brr6_like_C_C"/>
    <property type="match status" value="1"/>
</dbReference>
<name>A0A0L0T4K1_ALLM3</name>